<dbReference type="Proteomes" id="UP000183002">
    <property type="component" value="Unassembled WGS sequence"/>
</dbReference>
<dbReference type="AlphaFoldDB" id="A0A1H8A9I4"/>
<dbReference type="Gene3D" id="3.40.630.30">
    <property type="match status" value="1"/>
</dbReference>
<dbReference type="CDD" id="cd04301">
    <property type="entry name" value="NAT_SF"/>
    <property type="match status" value="1"/>
</dbReference>
<dbReference type="Pfam" id="PF00583">
    <property type="entry name" value="Acetyltransf_1"/>
    <property type="match status" value="1"/>
</dbReference>
<dbReference type="STRING" id="1077947.SAMN05216227_100142"/>
<proteinExistence type="predicted"/>
<keyword evidence="5" id="KW-1185">Reference proteome</keyword>
<evidence type="ECO:0000313" key="4">
    <source>
        <dbReference type="EMBL" id="SEM67146.1"/>
    </source>
</evidence>
<dbReference type="SUPFAM" id="SSF55729">
    <property type="entry name" value="Acyl-CoA N-acyltransferases (Nat)"/>
    <property type="match status" value="1"/>
</dbReference>
<dbReference type="InterPro" id="IPR016181">
    <property type="entry name" value="Acyl_CoA_acyltransferase"/>
</dbReference>
<dbReference type="GO" id="GO:0016747">
    <property type="term" value="F:acyltransferase activity, transferring groups other than amino-acyl groups"/>
    <property type="evidence" value="ECO:0007669"/>
    <property type="project" value="InterPro"/>
</dbReference>
<accession>A0A1H8A9I4</accession>
<evidence type="ECO:0000256" key="2">
    <source>
        <dbReference type="ARBA" id="ARBA00023315"/>
    </source>
</evidence>
<feature type="domain" description="N-acetyltransferase" evidence="3">
    <location>
        <begin position="13"/>
        <end position="161"/>
    </location>
</feature>
<gene>
    <name evidence="4" type="ORF">SAMN05216227_100142</name>
</gene>
<protein>
    <submittedName>
        <fullName evidence="4">Predicted N-acetyltransferase YhbS</fullName>
    </submittedName>
</protein>
<dbReference type="PANTHER" id="PTHR43877">
    <property type="entry name" value="AMINOALKYLPHOSPHONATE N-ACETYLTRANSFERASE-RELATED-RELATED"/>
    <property type="match status" value="1"/>
</dbReference>
<sequence length="161" mass="18058">MRNVTSNMESRMTPFRPQPPYDWDALFALMKRAFASMEGRIDPPSSLHKMTAQDLATHQGEVWVIGKPTRACMVLTPKPHALHLGRLSVDPPWQGKGYAHILITHAESRARDLGLPALELQSRIELVENHAIFFALGFEQSGATTHEGFDNPTSLVFTKRL</sequence>
<reference evidence="4 5" key="1">
    <citation type="submission" date="2016-10" db="EMBL/GenBank/DDBJ databases">
        <authorList>
            <person name="de Groot N.N."/>
        </authorList>
    </citation>
    <scope>NUCLEOTIDE SEQUENCE [LARGE SCALE GENOMIC DNA]</scope>
    <source>
        <strain evidence="4 5">CGMCC 1.10836</strain>
    </source>
</reference>
<dbReference type="EMBL" id="FOCO01000001">
    <property type="protein sequence ID" value="SEM67146.1"/>
    <property type="molecule type" value="Genomic_DNA"/>
</dbReference>
<organism evidence="4 5">
    <name type="scientific">Pseudorhodobacter antarcticus</name>
    <dbReference type="NCBI Taxonomy" id="1077947"/>
    <lineage>
        <taxon>Bacteria</taxon>
        <taxon>Pseudomonadati</taxon>
        <taxon>Pseudomonadota</taxon>
        <taxon>Alphaproteobacteria</taxon>
        <taxon>Rhodobacterales</taxon>
        <taxon>Paracoccaceae</taxon>
        <taxon>Pseudorhodobacter</taxon>
    </lineage>
</organism>
<evidence type="ECO:0000313" key="5">
    <source>
        <dbReference type="Proteomes" id="UP000183002"/>
    </source>
</evidence>
<keyword evidence="2" id="KW-0012">Acyltransferase</keyword>
<evidence type="ECO:0000259" key="3">
    <source>
        <dbReference type="PROSITE" id="PS51186"/>
    </source>
</evidence>
<dbReference type="InterPro" id="IPR050832">
    <property type="entry name" value="Bact_Acetyltransf"/>
</dbReference>
<keyword evidence="1 4" id="KW-0808">Transferase</keyword>
<name>A0A1H8A9I4_9RHOB</name>
<dbReference type="PROSITE" id="PS51186">
    <property type="entry name" value="GNAT"/>
    <property type="match status" value="1"/>
</dbReference>
<dbReference type="InterPro" id="IPR000182">
    <property type="entry name" value="GNAT_dom"/>
</dbReference>
<evidence type="ECO:0000256" key="1">
    <source>
        <dbReference type="ARBA" id="ARBA00022679"/>
    </source>
</evidence>